<evidence type="ECO:0000256" key="3">
    <source>
        <dbReference type="ARBA" id="ARBA00008281"/>
    </source>
</evidence>
<evidence type="ECO:0000256" key="2">
    <source>
        <dbReference type="ARBA" id="ARBA00004162"/>
    </source>
</evidence>
<dbReference type="EMBL" id="FXWH01000001">
    <property type="protein sequence ID" value="SMQ59781.1"/>
    <property type="molecule type" value="Genomic_DNA"/>
</dbReference>
<keyword evidence="10" id="KW-0997">Cell inner membrane</keyword>
<keyword evidence="12" id="KW-1185">Reference proteome</keyword>
<evidence type="ECO:0000256" key="7">
    <source>
        <dbReference type="ARBA" id="ARBA00022779"/>
    </source>
</evidence>
<dbReference type="Proteomes" id="UP000194450">
    <property type="component" value="Unassembled WGS sequence"/>
</dbReference>
<comment type="similarity">
    <text evidence="3 10">Belongs to the FliL family.</text>
</comment>
<evidence type="ECO:0000313" key="11">
    <source>
        <dbReference type="EMBL" id="SMQ59781.1"/>
    </source>
</evidence>
<organism evidence="11 12">
    <name type="scientific">Pseudidiomarina planktonica</name>
    <dbReference type="NCBI Taxonomy" id="1323738"/>
    <lineage>
        <taxon>Bacteria</taxon>
        <taxon>Pseudomonadati</taxon>
        <taxon>Pseudomonadota</taxon>
        <taxon>Gammaproteobacteria</taxon>
        <taxon>Alteromonadales</taxon>
        <taxon>Idiomarinaceae</taxon>
        <taxon>Pseudidiomarina</taxon>
    </lineage>
</organism>
<dbReference type="OrthoDB" id="5588622at2"/>
<keyword evidence="5 10" id="KW-0145">Chemotaxis</keyword>
<keyword evidence="11" id="KW-0282">Flagellum</keyword>
<evidence type="ECO:0000256" key="6">
    <source>
        <dbReference type="ARBA" id="ARBA00022692"/>
    </source>
</evidence>
<dbReference type="GO" id="GO:0071978">
    <property type="term" value="P:bacterial-type flagellum-dependent swarming motility"/>
    <property type="evidence" value="ECO:0007669"/>
    <property type="project" value="TreeGrafter"/>
</dbReference>
<dbReference type="PANTHER" id="PTHR35091">
    <property type="entry name" value="FLAGELLAR PROTEIN FLIL"/>
    <property type="match status" value="1"/>
</dbReference>
<dbReference type="AlphaFoldDB" id="A0A1Y6EF16"/>
<keyword evidence="11" id="KW-0966">Cell projection</keyword>
<dbReference type="Pfam" id="PF03748">
    <property type="entry name" value="FliL"/>
    <property type="match status" value="1"/>
</dbReference>
<evidence type="ECO:0000256" key="1">
    <source>
        <dbReference type="ARBA" id="ARBA00002254"/>
    </source>
</evidence>
<keyword evidence="9 10" id="KW-0472">Membrane</keyword>
<accession>A0A1Y6EF16</accession>
<dbReference type="GO" id="GO:0009425">
    <property type="term" value="C:bacterial-type flagellum basal body"/>
    <property type="evidence" value="ECO:0007669"/>
    <property type="project" value="InterPro"/>
</dbReference>
<evidence type="ECO:0000256" key="4">
    <source>
        <dbReference type="ARBA" id="ARBA00022475"/>
    </source>
</evidence>
<dbReference type="GO" id="GO:0005886">
    <property type="term" value="C:plasma membrane"/>
    <property type="evidence" value="ECO:0007669"/>
    <property type="project" value="UniProtKB-SubCell"/>
</dbReference>
<sequence>MKMNHISIAGLSVAVLLAAMLVLVKPAYAQSEPAYYGFEPDITTNYVRTEDHFRMGYIRVAVEVMVPDTGDLSTIEYHAPLLRNAFIRIFSKASEQQIKSLTGRDDLRMQCLEEAQRLMRRETGEPIIRDVLFTKYIYH</sequence>
<evidence type="ECO:0000313" key="12">
    <source>
        <dbReference type="Proteomes" id="UP000194450"/>
    </source>
</evidence>
<evidence type="ECO:0000256" key="10">
    <source>
        <dbReference type="RuleBase" id="RU364125"/>
    </source>
</evidence>
<dbReference type="InterPro" id="IPR005503">
    <property type="entry name" value="FliL"/>
</dbReference>
<proteinExistence type="inferred from homology"/>
<keyword evidence="6" id="KW-0812">Transmembrane</keyword>
<keyword evidence="4" id="KW-1003">Cell membrane</keyword>
<evidence type="ECO:0000256" key="8">
    <source>
        <dbReference type="ARBA" id="ARBA00022989"/>
    </source>
</evidence>
<evidence type="ECO:0000256" key="9">
    <source>
        <dbReference type="ARBA" id="ARBA00023136"/>
    </source>
</evidence>
<keyword evidence="8" id="KW-1133">Transmembrane helix</keyword>
<gene>
    <name evidence="11" type="ORF">SAMN06297229_0317</name>
</gene>
<protein>
    <recommendedName>
        <fullName evidence="10">Flagellar protein FliL</fullName>
    </recommendedName>
</protein>
<dbReference type="PANTHER" id="PTHR35091:SF5">
    <property type="entry name" value="FLAGELLAR PROTEIN FLIL"/>
    <property type="match status" value="1"/>
</dbReference>
<keyword evidence="7 10" id="KW-0283">Flagellar rotation</keyword>
<name>A0A1Y6EF16_9GAMM</name>
<reference evidence="12" key="1">
    <citation type="submission" date="2017-04" db="EMBL/GenBank/DDBJ databases">
        <authorList>
            <person name="Varghese N."/>
            <person name="Submissions S."/>
        </authorList>
    </citation>
    <scope>NUCLEOTIDE SEQUENCE [LARGE SCALE GENOMIC DNA]</scope>
</reference>
<dbReference type="GO" id="GO:0006935">
    <property type="term" value="P:chemotaxis"/>
    <property type="evidence" value="ECO:0007669"/>
    <property type="project" value="UniProtKB-KW"/>
</dbReference>
<comment type="subcellular location">
    <subcellularLocation>
        <location evidence="10">Cell inner membrane</location>
    </subcellularLocation>
    <subcellularLocation>
        <location evidence="2">Cell membrane</location>
        <topology evidence="2">Single-pass membrane protein</topology>
    </subcellularLocation>
</comment>
<comment type="function">
    <text evidence="1 10">Controls the rotational direction of flagella during chemotaxis.</text>
</comment>
<keyword evidence="11" id="KW-0969">Cilium</keyword>
<evidence type="ECO:0000256" key="5">
    <source>
        <dbReference type="ARBA" id="ARBA00022500"/>
    </source>
</evidence>